<dbReference type="Proteomes" id="UP000553776">
    <property type="component" value="Unassembled WGS sequence"/>
</dbReference>
<evidence type="ECO:0000313" key="3">
    <source>
        <dbReference type="Proteomes" id="UP000553776"/>
    </source>
</evidence>
<dbReference type="RefSeq" id="WP_185135970.1">
    <property type="nucleotide sequence ID" value="NZ_BORM01000003.1"/>
</dbReference>
<dbReference type="GO" id="GO:0005524">
    <property type="term" value="F:ATP binding"/>
    <property type="evidence" value="ECO:0007669"/>
    <property type="project" value="UniProtKB-KW"/>
</dbReference>
<dbReference type="InterPro" id="IPR027417">
    <property type="entry name" value="P-loop_NTPase"/>
</dbReference>
<feature type="domain" description="AAA+ ATPase" evidence="1">
    <location>
        <begin position="165"/>
        <end position="311"/>
    </location>
</feature>
<keyword evidence="3" id="KW-1185">Reference proteome</keyword>
<evidence type="ECO:0000313" key="2">
    <source>
        <dbReference type="EMBL" id="MBB6691976.1"/>
    </source>
</evidence>
<name>A0A841TUM0_9BACL</name>
<dbReference type="InterPro" id="IPR009928">
    <property type="entry name" value="DnaI_N"/>
</dbReference>
<dbReference type="InterPro" id="IPR002611">
    <property type="entry name" value="IstB_ATP-bd"/>
</dbReference>
<reference evidence="2 3" key="1">
    <citation type="submission" date="2020-08" db="EMBL/GenBank/DDBJ databases">
        <title>Cohnella phylogeny.</title>
        <authorList>
            <person name="Dunlap C."/>
        </authorList>
    </citation>
    <scope>NUCLEOTIDE SEQUENCE [LARGE SCALE GENOMIC DNA]</scope>
    <source>
        <strain evidence="2 3">DSM 25239</strain>
    </source>
</reference>
<dbReference type="PANTHER" id="PTHR30050:SF8">
    <property type="entry name" value="PRIMOSOMAL PROTEIN DNAI"/>
    <property type="match status" value="1"/>
</dbReference>
<dbReference type="Gene3D" id="3.40.50.300">
    <property type="entry name" value="P-loop containing nucleotide triphosphate hydrolases"/>
    <property type="match status" value="1"/>
</dbReference>
<dbReference type="PANTHER" id="PTHR30050">
    <property type="entry name" value="CHROMOSOMAL REPLICATION INITIATOR PROTEIN DNAA"/>
    <property type="match status" value="1"/>
</dbReference>
<dbReference type="AlphaFoldDB" id="A0A841TUM0"/>
<evidence type="ECO:0000259" key="1">
    <source>
        <dbReference type="SMART" id="SM00382"/>
    </source>
</evidence>
<proteinExistence type="predicted"/>
<dbReference type="EMBL" id="JACJVR010000044">
    <property type="protein sequence ID" value="MBB6691976.1"/>
    <property type="molecule type" value="Genomic_DNA"/>
</dbReference>
<organism evidence="2 3">
    <name type="scientific">Cohnella xylanilytica</name>
    <dbReference type="NCBI Taxonomy" id="557555"/>
    <lineage>
        <taxon>Bacteria</taxon>
        <taxon>Bacillati</taxon>
        <taxon>Bacillota</taxon>
        <taxon>Bacilli</taxon>
        <taxon>Bacillales</taxon>
        <taxon>Paenibacillaceae</taxon>
        <taxon>Cohnella</taxon>
    </lineage>
</organism>
<dbReference type="CDD" id="cd00009">
    <property type="entry name" value="AAA"/>
    <property type="match status" value="1"/>
</dbReference>
<dbReference type="Pfam" id="PF01695">
    <property type="entry name" value="IstB_IS21"/>
    <property type="match status" value="1"/>
</dbReference>
<dbReference type="GO" id="GO:0006260">
    <property type="term" value="P:DNA replication"/>
    <property type="evidence" value="ECO:0007669"/>
    <property type="project" value="TreeGrafter"/>
</dbReference>
<dbReference type="Pfam" id="PF07319">
    <property type="entry name" value="DnaI_N"/>
    <property type="match status" value="1"/>
</dbReference>
<sequence length="321" mass="37431">MESLGEALRSWQQTAGMRDAAKLAERVLGDPLVRKLRERYPEVTDRTLRINLNKLYQMTVEYRNCKECPGLERCPNDMQGHSTRITCEETNGEWQLFDMKTPCSKWTVHEQREMIRRRITSYYADVDLTDEPYDEEQMLDMDPEREWAVNRVMEYVAETRANGLGKRGLYLMGSFGTGKTYMAAYLLHKLAREGFSGVIVYMPEFVEDAKALMMEPQKLKETLTLMKECDLLVFDDIGAENLSPWVRDHVLGAILNYRMNRKPTFYTSNHDLESLEKHFSFTHKEGEELHKGQRLMDRIRPFVDIVHVRGRNQRGGDVLSG</sequence>
<keyword evidence="2" id="KW-0067">ATP-binding</keyword>
<keyword evidence="2" id="KW-0547">Nucleotide-binding</keyword>
<protein>
    <submittedName>
        <fullName evidence="2">ATP-binding protein</fullName>
    </submittedName>
</protein>
<dbReference type="SMART" id="SM00382">
    <property type="entry name" value="AAA"/>
    <property type="match status" value="1"/>
</dbReference>
<gene>
    <name evidence="2" type="ORF">H7B90_11255</name>
</gene>
<comment type="caution">
    <text evidence="2">The sequence shown here is derived from an EMBL/GenBank/DDBJ whole genome shotgun (WGS) entry which is preliminary data.</text>
</comment>
<dbReference type="SUPFAM" id="SSF52540">
    <property type="entry name" value="P-loop containing nucleoside triphosphate hydrolases"/>
    <property type="match status" value="1"/>
</dbReference>
<dbReference type="InterPro" id="IPR003593">
    <property type="entry name" value="AAA+_ATPase"/>
</dbReference>
<accession>A0A841TUM0</accession>